<dbReference type="PANTHER" id="PTHR47599">
    <property type="entry name" value="CELL-TO-CELL MOVEMENT PROTEIN"/>
    <property type="match status" value="1"/>
</dbReference>
<keyword evidence="1 2" id="KW-0175">Coiled coil</keyword>
<dbReference type="EMBL" id="U13988">
    <property type="protein sequence ID" value="AAA50242.1"/>
    <property type="molecule type" value="Genomic_DNA"/>
</dbReference>
<evidence type="ECO:0000256" key="3">
    <source>
        <dbReference type="SAM" id="MobiDB-lite"/>
    </source>
</evidence>
<dbReference type="OrthoDB" id="20304at10239"/>
<feature type="region of interest" description="Disordered" evidence="3">
    <location>
        <begin position="265"/>
        <end position="292"/>
    </location>
</feature>
<name>Q84684_9VIRU</name>
<keyword evidence="5" id="KW-1185">Reference proteome</keyword>
<dbReference type="KEGG" id="vg:1497281"/>
<feature type="coiled-coil region" evidence="2">
    <location>
        <begin position="292"/>
        <end position="319"/>
    </location>
</feature>
<dbReference type="RefSeq" id="NP_042515.1">
    <property type="nucleotide sequence ID" value="NC_001634.1"/>
</dbReference>
<evidence type="ECO:0000256" key="2">
    <source>
        <dbReference type="SAM" id="Coils"/>
    </source>
</evidence>
<protein>
    <submittedName>
        <fullName evidence="4">Putative cell-to-cell transport protein</fullName>
    </submittedName>
</protein>
<organism evidence="4">
    <name type="scientific">Peanut chlorotic streak virus</name>
    <dbReference type="NCBI Taxonomy" id="35593"/>
    <lineage>
        <taxon>Viruses</taxon>
        <taxon>Riboviria</taxon>
        <taxon>Pararnavirae</taxon>
        <taxon>Artverviricota</taxon>
        <taxon>Revtraviricetes</taxon>
        <taxon>Ortervirales</taxon>
        <taxon>Caulimoviridae</taxon>
        <taxon>Soymovirus</taxon>
        <taxon>Soymovirus virgarachidis</taxon>
    </lineage>
</organism>
<dbReference type="InterPro" id="IPR028919">
    <property type="entry name" value="Viral_movement"/>
</dbReference>
<dbReference type="PANTHER" id="PTHR47599:SF3">
    <property type="entry name" value="CELL-TO-CELL MOVEMENT PROTEIN"/>
    <property type="match status" value="1"/>
</dbReference>
<evidence type="ECO:0000313" key="5">
    <source>
        <dbReference type="Proteomes" id="UP000201271"/>
    </source>
</evidence>
<feature type="compositionally biased region" description="Polar residues" evidence="3">
    <location>
        <begin position="265"/>
        <end position="282"/>
    </location>
</feature>
<dbReference type="GeneID" id="1497281"/>
<accession>Q84684</accession>
<sequence>MSREESSMSEIQEIVSHEEEGSYLVDILLDNKLVTKIKNNGHLDLESNEGINQKILEKINRKNIIYNGIMCGEQSVPIEQATAKFQAPVVKISQVQERLKKIKETDRKKIGFIHVNVVQIVIRSTFREGITTPVIIRVEDNRIQDKRYSLLGQIEGDLGYGVIKFNVTLQYPIPLITRSFNNCIGVICEFRKQDLMKQGDIPLVVCYRIAYALTNSAISLQYKHLDRLYTNKIFSETSTIIRTDQVQKNFLREHSQRFPSLQIGESSSQNRLIPTESGSQLAPPTRKDNLYKEDREDQIEKIRKQVNELSTVVTSLDKRI</sequence>
<reference evidence="4" key="1">
    <citation type="submission" date="1994-08" db="EMBL/GenBank/DDBJ databases">
        <title>Organization and transcription of the peanut chlorotic streak caulimovirus genome.</title>
        <authorList>
            <person name="Richins R.D."/>
        </authorList>
    </citation>
    <scope>NUCLEOTIDE SEQUENCE [LARGE SCALE GENOMIC DNA]</scope>
    <source>
        <strain evidence="4">K1</strain>
    </source>
</reference>
<dbReference type="Proteomes" id="UP000201271">
    <property type="component" value="Segment"/>
</dbReference>
<proteinExistence type="predicted"/>
<dbReference type="InterPro" id="IPR051596">
    <property type="entry name" value="Caulimoviridae_Movement"/>
</dbReference>
<evidence type="ECO:0000313" key="4">
    <source>
        <dbReference type="EMBL" id="AAA50242.1"/>
    </source>
</evidence>
<evidence type="ECO:0000256" key="1">
    <source>
        <dbReference type="ARBA" id="ARBA00023054"/>
    </source>
</evidence>
<dbReference type="Pfam" id="PF01107">
    <property type="entry name" value="MP"/>
    <property type="match status" value="1"/>
</dbReference>